<dbReference type="GO" id="GO:0016783">
    <property type="term" value="F:sulfurtransferase activity"/>
    <property type="evidence" value="ECO:0007669"/>
    <property type="project" value="InterPro"/>
</dbReference>
<evidence type="ECO:0000313" key="4">
    <source>
        <dbReference type="Proteomes" id="UP000186216"/>
    </source>
</evidence>
<dbReference type="EMBL" id="FTOU01000001">
    <property type="protein sequence ID" value="SIS51624.1"/>
    <property type="molecule type" value="Genomic_DNA"/>
</dbReference>
<dbReference type="PANTHER" id="PTHR43169">
    <property type="entry name" value="EXSB FAMILY PROTEIN"/>
    <property type="match status" value="1"/>
</dbReference>
<dbReference type="Gene3D" id="3.40.50.620">
    <property type="entry name" value="HUPs"/>
    <property type="match status" value="1"/>
</dbReference>
<dbReference type="Proteomes" id="UP001215549">
    <property type="component" value="Chromosome"/>
</dbReference>
<sequence>MSLPSDLTELLRQPDALAIAVSGGVDSLCLSAAAVAARNGRNLTLCHAVSPAVPDAATKRVKAFATKRGLTLEIVDAGEFSDKRYRANPVNRCYFCKSNLYGTLTRLWGDRTVAAGTNLDDLGDYRPGLQAAEEHGILHPFVQARMTKADVRTLARSLGLGDIAELPASPCLASRIETGLRVEPAELAMIDAVETALRTELGEVTLRCRRLHTGLAIEMDRVLMDSLNSNRLAELTARAREASRQHGGEELTVTLRPYQRGSAFLHA</sequence>
<dbReference type="GO" id="GO:0016787">
    <property type="term" value="F:hydrolase activity"/>
    <property type="evidence" value="ECO:0007669"/>
    <property type="project" value="UniProtKB-KW"/>
</dbReference>
<dbReference type="Proteomes" id="UP000186216">
    <property type="component" value="Unassembled WGS sequence"/>
</dbReference>
<reference evidence="3 5" key="2">
    <citation type="submission" date="2021-01" db="EMBL/GenBank/DDBJ databases">
        <title>Biogeographic distribution of Paracoccus.</title>
        <authorList>
            <person name="Hollensteiner J."/>
            <person name="Leineberger J."/>
            <person name="Brinkhoff T."/>
            <person name="Daniel R."/>
        </authorList>
    </citation>
    <scope>NUCLEOTIDE SEQUENCE [LARGE SCALE GENOMIC DNA]</scope>
    <source>
        <strain evidence="3 5">DSM 18447</strain>
    </source>
</reference>
<proteinExistence type="predicted"/>
<evidence type="ECO:0000313" key="2">
    <source>
        <dbReference type="EMBL" id="SIS51624.1"/>
    </source>
</evidence>
<evidence type="ECO:0000256" key="1">
    <source>
        <dbReference type="PIRSR" id="PIRSR006661-1"/>
    </source>
</evidence>
<dbReference type="SUPFAM" id="SSF52402">
    <property type="entry name" value="Adenine nucleotide alpha hydrolases-like"/>
    <property type="match status" value="1"/>
</dbReference>
<reference evidence="2 4" key="1">
    <citation type="submission" date="2017-01" db="EMBL/GenBank/DDBJ databases">
        <authorList>
            <person name="Varghese N."/>
            <person name="Submissions S."/>
        </authorList>
    </citation>
    <scope>NUCLEOTIDE SEQUENCE [LARGE SCALE GENOMIC DNA]</scope>
    <source>
        <strain evidence="2 4">DSM 18447</strain>
    </source>
</reference>
<gene>
    <name evidence="3" type="ORF">JHX88_00660</name>
    <name evidence="2" type="ORF">SAMN05421772_101202</name>
</gene>
<evidence type="ECO:0000313" key="3">
    <source>
        <dbReference type="EMBL" id="WCR03332.1"/>
    </source>
</evidence>
<evidence type="ECO:0000313" key="5">
    <source>
        <dbReference type="Proteomes" id="UP001215549"/>
    </source>
</evidence>
<dbReference type="InterPro" id="IPR005232">
    <property type="entry name" value="LarE"/>
</dbReference>
<accession>A0AA45W0W4</accession>
<dbReference type="PIRSF" id="PIRSF006661">
    <property type="entry name" value="PP-lp_UCP006661"/>
    <property type="match status" value="1"/>
</dbReference>
<organism evidence="2 4">
    <name type="scientific">Paracoccus saliphilus</name>
    <dbReference type="NCBI Taxonomy" id="405559"/>
    <lineage>
        <taxon>Bacteria</taxon>
        <taxon>Pseudomonadati</taxon>
        <taxon>Pseudomonadota</taxon>
        <taxon>Alphaproteobacteria</taxon>
        <taxon>Rhodobacterales</taxon>
        <taxon>Paracoccaceae</taxon>
        <taxon>Paracoccus</taxon>
    </lineage>
</organism>
<dbReference type="PANTHER" id="PTHR43169:SF2">
    <property type="entry name" value="NAD_GMP SYNTHASE DOMAIN-CONTAINING PROTEIN"/>
    <property type="match status" value="1"/>
</dbReference>
<keyword evidence="3" id="KW-0378">Hydrolase</keyword>
<feature type="active site" description="Nucleophile and sulfur donor" evidence="1">
    <location>
        <position position="171"/>
    </location>
</feature>
<name>A0AA45W0W4_9RHOB</name>
<dbReference type="InterPro" id="IPR052188">
    <property type="entry name" value="Ni-pincer_cofactor_biosynth"/>
</dbReference>
<protein>
    <submittedName>
        <fullName evidence="3">Adenine nucleotide alpha hydrolase</fullName>
    </submittedName>
</protein>
<dbReference type="InterPro" id="IPR014729">
    <property type="entry name" value="Rossmann-like_a/b/a_fold"/>
</dbReference>
<dbReference type="AlphaFoldDB" id="A0AA45W0W4"/>
<dbReference type="RefSeq" id="WP_076522327.1">
    <property type="nucleotide sequence ID" value="NZ_CP067140.1"/>
</dbReference>
<keyword evidence="5" id="KW-1185">Reference proteome</keyword>
<dbReference type="EMBL" id="CP067140">
    <property type="protein sequence ID" value="WCR03332.1"/>
    <property type="molecule type" value="Genomic_DNA"/>
</dbReference>